<evidence type="ECO:0000256" key="3">
    <source>
        <dbReference type="ARBA" id="ARBA00022729"/>
    </source>
</evidence>
<keyword evidence="6" id="KW-1185">Reference proteome</keyword>
<reference evidence="5 6" key="1">
    <citation type="submission" date="2020-08" db="EMBL/GenBank/DDBJ databases">
        <title>Genomic Encyclopedia of Type Strains, Phase IV (KMG-IV): sequencing the most valuable type-strain genomes for metagenomic binning, comparative biology and taxonomic classification.</title>
        <authorList>
            <person name="Goeker M."/>
        </authorList>
    </citation>
    <scope>NUCLEOTIDE SEQUENCE [LARGE SCALE GENOMIC DNA]</scope>
    <source>
        <strain evidence="5 6">DSM 103526</strain>
    </source>
</reference>
<evidence type="ECO:0000313" key="5">
    <source>
        <dbReference type="EMBL" id="MBB6217102.1"/>
    </source>
</evidence>
<comment type="similarity">
    <text evidence="2">Belongs to the bacterial solute-binding protein SsuA/TauA family.</text>
</comment>
<evidence type="ECO:0000259" key="4">
    <source>
        <dbReference type="Pfam" id="PF09084"/>
    </source>
</evidence>
<comment type="subcellular location">
    <subcellularLocation>
        <location evidence="1">Periplasm</location>
    </subcellularLocation>
</comment>
<feature type="domain" description="SsuA/THI5-like" evidence="4">
    <location>
        <begin position="44"/>
        <end position="252"/>
    </location>
</feature>
<evidence type="ECO:0000313" key="6">
    <source>
        <dbReference type="Proteomes" id="UP000579281"/>
    </source>
</evidence>
<dbReference type="InterPro" id="IPR015168">
    <property type="entry name" value="SsuA/THI5"/>
</dbReference>
<dbReference type="GO" id="GO:0042597">
    <property type="term" value="C:periplasmic space"/>
    <property type="evidence" value="ECO:0007669"/>
    <property type="project" value="UniProtKB-SubCell"/>
</dbReference>
<dbReference type="RefSeq" id="WP_330602896.1">
    <property type="nucleotide sequence ID" value="NZ_JACHEN010000020.1"/>
</dbReference>
<dbReference type="SUPFAM" id="SSF53850">
    <property type="entry name" value="Periplasmic binding protein-like II"/>
    <property type="match status" value="1"/>
</dbReference>
<name>A0A841L1R1_9FIRM</name>
<organism evidence="5 6">
    <name type="scientific">Anaerosolibacter carboniphilus</name>
    <dbReference type="NCBI Taxonomy" id="1417629"/>
    <lineage>
        <taxon>Bacteria</taxon>
        <taxon>Bacillati</taxon>
        <taxon>Bacillota</taxon>
        <taxon>Clostridia</taxon>
        <taxon>Peptostreptococcales</taxon>
        <taxon>Thermotaleaceae</taxon>
        <taxon>Anaerosolibacter</taxon>
    </lineage>
</organism>
<keyword evidence="3" id="KW-0732">Signal</keyword>
<dbReference type="Proteomes" id="UP000579281">
    <property type="component" value="Unassembled WGS sequence"/>
</dbReference>
<gene>
    <name evidence="5" type="ORF">HNQ80_003208</name>
</gene>
<dbReference type="PROSITE" id="PS51257">
    <property type="entry name" value="PROKAR_LIPOPROTEIN"/>
    <property type="match status" value="1"/>
</dbReference>
<protein>
    <submittedName>
        <fullName evidence="5">NitT/TauT family transport system substrate-binding protein</fullName>
    </submittedName>
</protein>
<dbReference type="PANTHER" id="PTHR30024:SF47">
    <property type="entry name" value="TAURINE-BINDING PERIPLASMIC PROTEIN"/>
    <property type="match status" value="1"/>
</dbReference>
<dbReference type="EMBL" id="JACHEN010000020">
    <property type="protein sequence ID" value="MBB6217102.1"/>
    <property type="molecule type" value="Genomic_DNA"/>
</dbReference>
<evidence type="ECO:0000256" key="2">
    <source>
        <dbReference type="ARBA" id="ARBA00010742"/>
    </source>
</evidence>
<dbReference type="PANTHER" id="PTHR30024">
    <property type="entry name" value="ALIPHATIC SULFONATES-BINDING PROTEIN-RELATED"/>
    <property type="match status" value="1"/>
</dbReference>
<dbReference type="Gene3D" id="3.40.190.10">
    <property type="entry name" value="Periplasmic binding protein-like II"/>
    <property type="match status" value="2"/>
</dbReference>
<sequence>MKNFKAIALLLIFVMLLSVALTGCGEKALTKVRLSEVTHSVFYAPQYVAISEGFFKEEGLEVELINGQGADKVMTALLSDQVEIGFMGPEASVYVYNQGKEDYAVNFAQLTQRDGSFLVARESMPSFSFEALRGKNVIGGRKGGMPEMTFEYVLRQHGIEPGKDVNVRTDIQFAVMAGAFTGGEGDFVTLFEPVASSLEKEGKGYIVASIGAEAGYIPYTCYSAKKSYIEKNPEVLQKFTNAIYKGMKWVETHSAAEIAQSIAPQFPDSDMEILVKVAERYKNQDTWKPDLVLTEDGLNHMMDIIQAAGELDKRAPYDKIVTTKFAEEAMKTIK</sequence>
<evidence type="ECO:0000256" key="1">
    <source>
        <dbReference type="ARBA" id="ARBA00004418"/>
    </source>
</evidence>
<proteinExistence type="inferred from homology"/>
<accession>A0A841L1R1</accession>
<dbReference type="Pfam" id="PF09084">
    <property type="entry name" value="NMT1"/>
    <property type="match status" value="1"/>
</dbReference>
<dbReference type="AlphaFoldDB" id="A0A841L1R1"/>
<comment type="caution">
    <text evidence="5">The sequence shown here is derived from an EMBL/GenBank/DDBJ whole genome shotgun (WGS) entry which is preliminary data.</text>
</comment>